<accession>A0A255H7B6</accession>
<keyword evidence="3" id="KW-1185">Reference proteome</keyword>
<dbReference type="Proteomes" id="UP000216311">
    <property type="component" value="Unassembled WGS sequence"/>
</dbReference>
<protein>
    <submittedName>
        <fullName evidence="2">Uncharacterized protein</fullName>
    </submittedName>
</protein>
<feature type="region of interest" description="Disordered" evidence="1">
    <location>
        <begin position="173"/>
        <end position="206"/>
    </location>
</feature>
<dbReference type="EMBL" id="NMVQ01000008">
    <property type="protein sequence ID" value="OYO23123.1"/>
    <property type="molecule type" value="Genomic_DNA"/>
</dbReference>
<feature type="region of interest" description="Disordered" evidence="1">
    <location>
        <begin position="112"/>
        <end position="155"/>
    </location>
</feature>
<evidence type="ECO:0000256" key="1">
    <source>
        <dbReference type="SAM" id="MobiDB-lite"/>
    </source>
</evidence>
<feature type="compositionally biased region" description="Basic and acidic residues" evidence="1">
    <location>
        <begin position="187"/>
        <end position="206"/>
    </location>
</feature>
<evidence type="ECO:0000313" key="3">
    <source>
        <dbReference type="Proteomes" id="UP000216311"/>
    </source>
</evidence>
<reference evidence="2 3" key="1">
    <citation type="submission" date="2017-07" db="EMBL/GenBank/DDBJ databases">
        <title>Draft whole genome sequences of clinical Proprionibacteriaceae strains.</title>
        <authorList>
            <person name="Bernier A.-M."/>
            <person name="Bernard K."/>
            <person name="Domingo M.-C."/>
        </authorList>
    </citation>
    <scope>NUCLEOTIDE SEQUENCE [LARGE SCALE GENOMIC DNA]</scope>
    <source>
        <strain evidence="2 3">NML 130396</strain>
    </source>
</reference>
<name>A0A255H7B6_9ACTN</name>
<comment type="caution">
    <text evidence="2">The sequence shown here is derived from an EMBL/GenBank/DDBJ whole genome shotgun (WGS) entry which is preliminary data.</text>
</comment>
<dbReference type="AlphaFoldDB" id="A0A255H7B6"/>
<proteinExistence type="predicted"/>
<organism evidence="2 3">
    <name type="scientific">Enemella dayhoffiae</name>
    <dbReference type="NCBI Taxonomy" id="2016507"/>
    <lineage>
        <taxon>Bacteria</taxon>
        <taxon>Bacillati</taxon>
        <taxon>Actinomycetota</taxon>
        <taxon>Actinomycetes</taxon>
        <taxon>Propionibacteriales</taxon>
        <taxon>Propionibacteriaceae</taxon>
        <taxon>Enemella</taxon>
    </lineage>
</organism>
<evidence type="ECO:0000313" key="2">
    <source>
        <dbReference type="EMBL" id="OYO23123.1"/>
    </source>
</evidence>
<gene>
    <name evidence="2" type="ORF">CGZ93_06590</name>
</gene>
<sequence>MEGLLEALVRKVMAEAVFVGPLLPIGIALAIKEAWDLVSQAKQLLEEFTALLSAIKEAINAADRLFQQACATLRGLVVRLQAGPHPSAPAAGASTSGPAGLDEGARRAITRKEDAEAAARRTAKERHLPRQELRNPSDVSTAHERQLNDSGSRFSLDDHAATANYWTRLISDNSGYQYPMRPAPEPLRPELSQDGRPAEQKSRRRK</sequence>
<feature type="compositionally biased region" description="Basic and acidic residues" evidence="1">
    <location>
        <begin position="125"/>
        <end position="147"/>
    </location>
</feature>